<gene>
    <name evidence="2" type="ORF">ACFQE0_09130</name>
</gene>
<organism evidence="2 3">
    <name type="scientific">Methylobacterium komagatae</name>
    <dbReference type="NCBI Taxonomy" id="374425"/>
    <lineage>
        <taxon>Bacteria</taxon>
        <taxon>Pseudomonadati</taxon>
        <taxon>Pseudomonadota</taxon>
        <taxon>Alphaproteobacteria</taxon>
        <taxon>Hyphomicrobiales</taxon>
        <taxon>Methylobacteriaceae</taxon>
        <taxon>Methylobacterium</taxon>
    </lineage>
</organism>
<evidence type="ECO:0000313" key="3">
    <source>
        <dbReference type="Proteomes" id="UP001596292"/>
    </source>
</evidence>
<comment type="caution">
    <text evidence="2">The sequence shown here is derived from an EMBL/GenBank/DDBJ whole genome shotgun (WGS) entry which is preliminary data.</text>
</comment>
<name>A0ABW2BH99_9HYPH</name>
<dbReference type="RefSeq" id="WP_378968946.1">
    <property type="nucleotide sequence ID" value="NZ_JBHSWN010000001.1"/>
</dbReference>
<evidence type="ECO:0000256" key="1">
    <source>
        <dbReference type="SAM" id="Phobius"/>
    </source>
</evidence>
<reference evidence="3" key="1">
    <citation type="journal article" date="2019" name="Int. J. Syst. Evol. Microbiol.">
        <title>The Global Catalogue of Microorganisms (GCM) 10K type strain sequencing project: providing services to taxonomists for standard genome sequencing and annotation.</title>
        <authorList>
            <consortium name="The Broad Institute Genomics Platform"/>
            <consortium name="The Broad Institute Genome Sequencing Center for Infectious Disease"/>
            <person name="Wu L."/>
            <person name="Ma J."/>
        </authorList>
    </citation>
    <scope>NUCLEOTIDE SEQUENCE [LARGE SCALE GENOMIC DNA]</scope>
    <source>
        <strain evidence="3">CCUG 48316</strain>
    </source>
</reference>
<proteinExistence type="predicted"/>
<keyword evidence="1" id="KW-1133">Transmembrane helix</keyword>
<dbReference type="EMBL" id="JBHSWN010000001">
    <property type="protein sequence ID" value="MFC6789763.1"/>
    <property type="molecule type" value="Genomic_DNA"/>
</dbReference>
<feature type="transmembrane region" description="Helical" evidence="1">
    <location>
        <begin position="34"/>
        <end position="54"/>
    </location>
</feature>
<dbReference type="Proteomes" id="UP001596292">
    <property type="component" value="Unassembled WGS sequence"/>
</dbReference>
<keyword evidence="1" id="KW-0472">Membrane</keyword>
<feature type="transmembrane region" description="Helical" evidence="1">
    <location>
        <begin position="60"/>
        <end position="81"/>
    </location>
</feature>
<evidence type="ECO:0000313" key="2">
    <source>
        <dbReference type="EMBL" id="MFC6789763.1"/>
    </source>
</evidence>
<keyword evidence="3" id="KW-1185">Reference proteome</keyword>
<accession>A0ABW2BH99</accession>
<sequence>MTLLLSAFWPGLAGAAALGVFVGFLSGWPTGKTVPLGLLSLTVLLMLLAVFRVVPGAVGLWLEGAALMMPLYLAGCALGALGNRTTGTGR</sequence>
<feature type="transmembrane region" description="Helical" evidence="1">
    <location>
        <begin position="6"/>
        <end position="27"/>
    </location>
</feature>
<keyword evidence="1" id="KW-0812">Transmembrane</keyword>
<protein>
    <submittedName>
        <fullName evidence="2">Uncharacterized protein</fullName>
    </submittedName>
</protein>